<name>A0ABW4MCH1_9SPHN</name>
<dbReference type="InterPro" id="IPR043148">
    <property type="entry name" value="TagF_C"/>
</dbReference>
<dbReference type="RefSeq" id="WP_381511736.1">
    <property type="nucleotide sequence ID" value="NZ_JBHUEL010000003.1"/>
</dbReference>
<protein>
    <submittedName>
        <fullName evidence="1">Uncharacterized protein</fullName>
    </submittedName>
</protein>
<comment type="caution">
    <text evidence="1">The sequence shown here is derived from an EMBL/GenBank/DDBJ whole genome shotgun (WGS) entry which is preliminary data.</text>
</comment>
<organism evidence="1 2">
    <name type="scientific">Sphingorhabdus buctiana</name>
    <dbReference type="NCBI Taxonomy" id="1508805"/>
    <lineage>
        <taxon>Bacteria</taxon>
        <taxon>Pseudomonadati</taxon>
        <taxon>Pseudomonadota</taxon>
        <taxon>Alphaproteobacteria</taxon>
        <taxon>Sphingomonadales</taxon>
        <taxon>Sphingomonadaceae</taxon>
        <taxon>Sphingorhabdus</taxon>
    </lineage>
</organism>
<dbReference type="Gene3D" id="3.40.50.12580">
    <property type="match status" value="1"/>
</dbReference>
<reference evidence="2" key="1">
    <citation type="journal article" date="2019" name="Int. J. Syst. Evol. Microbiol.">
        <title>The Global Catalogue of Microorganisms (GCM) 10K type strain sequencing project: providing services to taxonomists for standard genome sequencing and annotation.</title>
        <authorList>
            <consortium name="The Broad Institute Genomics Platform"/>
            <consortium name="The Broad Institute Genome Sequencing Center for Infectious Disease"/>
            <person name="Wu L."/>
            <person name="Ma J."/>
        </authorList>
    </citation>
    <scope>NUCLEOTIDE SEQUENCE [LARGE SCALE GENOMIC DNA]</scope>
    <source>
        <strain evidence="2">CGMCC 1.12449</strain>
    </source>
</reference>
<evidence type="ECO:0000313" key="2">
    <source>
        <dbReference type="Proteomes" id="UP001597215"/>
    </source>
</evidence>
<accession>A0ABW4MCH1</accession>
<gene>
    <name evidence="1" type="ORF">ACFSAG_04445</name>
</gene>
<dbReference type="Proteomes" id="UP001597215">
    <property type="component" value="Unassembled WGS sequence"/>
</dbReference>
<dbReference type="EMBL" id="JBHUEL010000003">
    <property type="protein sequence ID" value="MFD1766092.1"/>
    <property type="molecule type" value="Genomic_DNA"/>
</dbReference>
<evidence type="ECO:0000313" key="1">
    <source>
        <dbReference type="EMBL" id="MFD1766092.1"/>
    </source>
</evidence>
<sequence>MPSSTMEVITECQERFGVADWQIDSVRVWPFLRLQIGHALEQQNLSIGKKSFRSASVKIKRITRAITQVGRFAKNAENGAAAIFNDGSGYYSNAAGVAANKHYDNIKHALEQLDIKPVHIYDYANPEINNLPGVQQLEAALDGKFIRARVRDLMTVRRVPMHMELEGFKEFRTYCEKLAIDLSILNPARLCSFVRSWVAMRDYMILALPRLNPNSLCFITTYYGYYGMAYTSAMKSLGNVVVDIQHGLQGASHYAYANWQRDANILFDQLPNGYLVWTPNDARNIRLWAKGDCVQIIAPHIPKIDRDPIGNVDGKRISCDRLVVFYSCSLLDVEKQAGLLRQLAQQNLDGMHFLIRSHPTELNEIKKLKKYLQDIGFTNFEVEISSKYPLANVIASSDVHVSICSSVAIECNEMNLPSILIRKYAYDALNGYDIGLFTYVDDGQDAAETLKRIETTPASAGKLRSNDQSYTNVAQAIASLAVSMRALRTS</sequence>
<proteinExistence type="predicted"/>
<keyword evidence="2" id="KW-1185">Reference proteome</keyword>